<dbReference type="EMBL" id="JBANRG010000001">
    <property type="protein sequence ID" value="KAK7473232.1"/>
    <property type="molecule type" value="Genomic_DNA"/>
</dbReference>
<dbReference type="PANTHER" id="PTHR21310:SF15">
    <property type="entry name" value="AMINOGLYCOSIDE PHOSPHOTRANSFERASE DOMAIN-CONTAINING PROTEIN"/>
    <property type="match status" value="1"/>
</dbReference>
<feature type="domain" description="Aminoglycoside phosphotransferase" evidence="1">
    <location>
        <begin position="107"/>
        <end position="304"/>
    </location>
</feature>
<organism evidence="2 3">
    <name type="scientific">Marasmiellus scandens</name>
    <dbReference type="NCBI Taxonomy" id="2682957"/>
    <lineage>
        <taxon>Eukaryota</taxon>
        <taxon>Fungi</taxon>
        <taxon>Dikarya</taxon>
        <taxon>Basidiomycota</taxon>
        <taxon>Agaricomycotina</taxon>
        <taxon>Agaricomycetes</taxon>
        <taxon>Agaricomycetidae</taxon>
        <taxon>Agaricales</taxon>
        <taxon>Marasmiineae</taxon>
        <taxon>Omphalotaceae</taxon>
        <taxon>Marasmiellus</taxon>
    </lineage>
</organism>
<gene>
    <name evidence="2" type="ORF">VKT23_001330</name>
</gene>
<dbReference type="Pfam" id="PF01636">
    <property type="entry name" value="APH"/>
    <property type="match status" value="1"/>
</dbReference>
<accession>A0ABR1K7S2</accession>
<keyword evidence="3" id="KW-1185">Reference proteome</keyword>
<dbReference type="InterPro" id="IPR002575">
    <property type="entry name" value="Aminoglycoside_PTrfase"/>
</dbReference>
<dbReference type="InterPro" id="IPR011009">
    <property type="entry name" value="Kinase-like_dom_sf"/>
</dbReference>
<evidence type="ECO:0000313" key="3">
    <source>
        <dbReference type="Proteomes" id="UP001498398"/>
    </source>
</evidence>
<protein>
    <recommendedName>
        <fullName evidence="1">Aminoglycoside phosphotransferase domain-containing protein</fullName>
    </recommendedName>
</protein>
<reference evidence="2 3" key="1">
    <citation type="submission" date="2024-01" db="EMBL/GenBank/DDBJ databases">
        <title>A draft genome for the cacao thread blight pathogen Marasmiellus scandens.</title>
        <authorList>
            <person name="Baruah I.K."/>
            <person name="Leung J."/>
            <person name="Bukari Y."/>
            <person name="Amoako-Attah I."/>
            <person name="Meinhardt L.W."/>
            <person name="Bailey B.A."/>
            <person name="Cohen S.P."/>
        </authorList>
    </citation>
    <scope>NUCLEOTIDE SEQUENCE [LARGE SCALE GENOMIC DNA]</scope>
    <source>
        <strain evidence="2 3">GH-19</strain>
    </source>
</reference>
<sequence length="402" mass="45741">MAIHTLRSPKRFQDLPGDPGQRFIHEILTTGKQHILEELALAQRSTNDSFQYQECRALLGKKNISIGKRNVVFYLCFEDGVEWAARLRNPFKQANPDHDQELSRKLETRSMESEIATLLFIKQRTTIPVPGIHGFDCSFDNKLGCPYMFMNKIEGRPIPDVVEDAGGITDAQILKIHAQLAAISLQLARRCTLSHIGQLELGRDGTDGKPFVEQIVDRHARLLGPFSHSTDYYLTRSRLIHEEAQRKCLAQQSIDSAHLHVISAPFTSIPQVDKGPFPLQHPDLHRQNVLINDNWTVVGIIDWSWASSIPWQSFRPLPFNLVDYILPFDAKLRERHETLFWKMVECLEEGEGKTWPNLPDLSVSMPTKIASMMNRYAYPIDRDVDALVLKELLAKVGLCSTA</sequence>
<dbReference type="Proteomes" id="UP001498398">
    <property type="component" value="Unassembled WGS sequence"/>
</dbReference>
<name>A0ABR1K7S2_9AGAR</name>
<dbReference type="SUPFAM" id="SSF56112">
    <property type="entry name" value="Protein kinase-like (PK-like)"/>
    <property type="match status" value="1"/>
</dbReference>
<dbReference type="InterPro" id="IPR051678">
    <property type="entry name" value="AGP_Transferase"/>
</dbReference>
<proteinExistence type="predicted"/>
<evidence type="ECO:0000259" key="1">
    <source>
        <dbReference type="Pfam" id="PF01636"/>
    </source>
</evidence>
<comment type="caution">
    <text evidence="2">The sequence shown here is derived from an EMBL/GenBank/DDBJ whole genome shotgun (WGS) entry which is preliminary data.</text>
</comment>
<evidence type="ECO:0000313" key="2">
    <source>
        <dbReference type="EMBL" id="KAK7473232.1"/>
    </source>
</evidence>
<dbReference type="PANTHER" id="PTHR21310">
    <property type="entry name" value="AMINOGLYCOSIDE PHOSPHOTRANSFERASE-RELATED-RELATED"/>
    <property type="match status" value="1"/>
</dbReference>